<gene>
    <name evidence="4" type="ORF">C1I91_07675</name>
</gene>
<dbReference type="InterPro" id="IPR010994">
    <property type="entry name" value="RuvA_2-like"/>
</dbReference>
<reference evidence="4 5" key="1">
    <citation type="submission" date="2018-01" db="EMBL/GenBank/DDBJ databases">
        <title>Genome Sequencing and Assembly of Anaerobacter polyendosporus strain CT4.</title>
        <authorList>
            <person name="Tachaapaikoon C."/>
            <person name="Sutheeworapong S."/>
            <person name="Jenjaroenpun P."/>
            <person name="Wongsurawat T."/>
            <person name="Nookeaw I."/>
            <person name="Cheawchanlertfa P."/>
            <person name="Kosugi A."/>
            <person name="Cheevadhanarak S."/>
            <person name="Ratanakhanokchai K."/>
        </authorList>
    </citation>
    <scope>NUCLEOTIDE SEQUENCE [LARGE SCALE GENOMIC DNA]</scope>
    <source>
        <strain evidence="4 5">CT4</strain>
    </source>
</reference>
<proteinExistence type="predicted"/>
<accession>A0A3R5TEI0</accession>
<organism evidence="4 5">
    <name type="scientific">Clostridium manihotivorum</name>
    <dbReference type="NCBI Taxonomy" id="2320868"/>
    <lineage>
        <taxon>Bacteria</taxon>
        <taxon>Bacillati</taxon>
        <taxon>Bacillota</taxon>
        <taxon>Clostridia</taxon>
        <taxon>Eubacteriales</taxon>
        <taxon>Clostridiaceae</taxon>
        <taxon>Clostridium</taxon>
    </lineage>
</organism>
<dbReference type="InterPro" id="IPR003583">
    <property type="entry name" value="Hlx-hairpin-Hlx_DNA-bd_motif"/>
</dbReference>
<keyword evidence="2" id="KW-1133">Transmembrane helix</keyword>
<dbReference type="Pfam" id="PF10531">
    <property type="entry name" value="SLBB"/>
    <property type="match status" value="1"/>
</dbReference>
<evidence type="ECO:0000256" key="1">
    <source>
        <dbReference type="SAM" id="MobiDB-lite"/>
    </source>
</evidence>
<dbReference type="Proteomes" id="UP000286268">
    <property type="component" value="Chromosome"/>
</dbReference>
<name>A0A3R5TEI0_9CLOT</name>
<dbReference type="GO" id="GO:0006281">
    <property type="term" value="P:DNA repair"/>
    <property type="evidence" value="ECO:0007669"/>
    <property type="project" value="InterPro"/>
</dbReference>
<dbReference type="OrthoDB" id="9790239at2"/>
<dbReference type="Gene3D" id="1.10.150.320">
    <property type="entry name" value="Photosystem II 12 kDa extrinsic protein"/>
    <property type="match status" value="1"/>
</dbReference>
<dbReference type="KEGG" id="cmah:C1I91_07675"/>
<dbReference type="SUPFAM" id="SSF47781">
    <property type="entry name" value="RuvA domain 2-like"/>
    <property type="match status" value="1"/>
</dbReference>
<keyword evidence="5" id="KW-1185">Reference proteome</keyword>
<dbReference type="InterPro" id="IPR051675">
    <property type="entry name" value="Endo/Exo/Phosphatase_dom_1"/>
</dbReference>
<evidence type="ECO:0000259" key="3">
    <source>
        <dbReference type="SMART" id="SM00278"/>
    </source>
</evidence>
<dbReference type="RefSeq" id="WP_128212340.1">
    <property type="nucleotide sequence ID" value="NZ_CP025746.1"/>
</dbReference>
<feature type="transmembrane region" description="Helical" evidence="2">
    <location>
        <begin position="7"/>
        <end position="26"/>
    </location>
</feature>
<dbReference type="PANTHER" id="PTHR21180:SF32">
    <property type="entry name" value="ENDONUCLEASE_EXONUCLEASE_PHOSPHATASE FAMILY DOMAIN-CONTAINING PROTEIN 1"/>
    <property type="match status" value="1"/>
</dbReference>
<feature type="region of interest" description="Disordered" evidence="1">
    <location>
        <begin position="53"/>
        <end position="78"/>
    </location>
</feature>
<feature type="domain" description="Helix-hairpin-helix DNA-binding motif class 1" evidence="3">
    <location>
        <begin position="178"/>
        <end position="197"/>
    </location>
</feature>
<dbReference type="AlphaFoldDB" id="A0A3R5TEI0"/>
<evidence type="ECO:0000313" key="5">
    <source>
        <dbReference type="Proteomes" id="UP000286268"/>
    </source>
</evidence>
<feature type="domain" description="Helix-hairpin-helix DNA-binding motif class 1" evidence="3">
    <location>
        <begin position="208"/>
        <end position="227"/>
    </location>
</feature>
<dbReference type="GO" id="GO:0015627">
    <property type="term" value="C:type II protein secretion system complex"/>
    <property type="evidence" value="ECO:0007669"/>
    <property type="project" value="TreeGrafter"/>
</dbReference>
<protein>
    <submittedName>
        <fullName evidence="4">Competence protein</fullName>
    </submittedName>
</protein>
<dbReference type="InterPro" id="IPR004509">
    <property type="entry name" value="Competence_ComEA_HhH"/>
</dbReference>
<dbReference type="SMART" id="SM00278">
    <property type="entry name" value="HhH1"/>
    <property type="match status" value="2"/>
</dbReference>
<dbReference type="EMBL" id="CP025746">
    <property type="protein sequence ID" value="QAA31527.1"/>
    <property type="molecule type" value="Genomic_DNA"/>
</dbReference>
<dbReference type="PANTHER" id="PTHR21180">
    <property type="entry name" value="ENDONUCLEASE/EXONUCLEASE/PHOSPHATASE FAMILY DOMAIN-CONTAINING PROTEIN 1"/>
    <property type="match status" value="1"/>
</dbReference>
<dbReference type="Gene3D" id="3.10.560.10">
    <property type="entry name" value="Outer membrane lipoprotein wza domain like"/>
    <property type="match status" value="1"/>
</dbReference>
<dbReference type="Pfam" id="PF12836">
    <property type="entry name" value="HHH_3"/>
    <property type="match status" value="1"/>
</dbReference>
<evidence type="ECO:0000313" key="4">
    <source>
        <dbReference type="EMBL" id="QAA31527.1"/>
    </source>
</evidence>
<dbReference type="GO" id="GO:0015628">
    <property type="term" value="P:protein secretion by the type II secretion system"/>
    <property type="evidence" value="ECO:0007669"/>
    <property type="project" value="TreeGrafter"/>
</dbReference>
<evidence type="ECO:0000256" key="2">
    <source>
        <dbReference type="SAM" id="Phobius"/>
    </source>
</evidence>
<sequence length="231" mass="25483">MKKREKIIGASVMVLFFIIFITIGYFNTRQKNLTQKDMEDMFVDVDQKEAKASKGDKKETSSSKKEVTNKETTDMDSNTQGKKVVVEIKGEVKKADVYYLDEGSIVKDLITEAGGLTDKADLSSINQAKKLVNNECIVIGSKDKVGTNNITQSSKDVSVSSVVSDSGAVVNLNTASKEELDKIPGIGAVTAEKIIEYRQKNNGFKTIDDIKKVDRIGDKLFEKIKDKISVN</sequence>
<keyword evidence="2" id="KW-0812">Transmembrane</keyword>
<keyword evidence="2" id="KW-0472">Membrane</keyword>
<dbReference type="InterPro" id="IPR019554">
    <property type="entry name" value="Soluble_ligand-bd"/>
</dbReference>
<dbReference type="GO" id="GO:0003677">
    <property type="term" value="F:DNA binding"/>
    <property type="evidence" value="ECO:0007669"/>
    <property type="project" value="InterPro"/>
</dbReference>
<feature type="compositionally biased region" description="Basic and acidic residues" evidence="1">
    <location>
        <begin position="53"/>
        <end position="73"/>
    </location>
</feature>
<dbReference type="NCBIfam" id="TIGR00426">
    <property type="entry name" value="competence protein ComEA helix-hairpin-helix repeat region"/>
    <property type="match status" value="1"/>
</dbReference>